<sequence>MPGTKFIAKTDLASWLGELASSMRVIAPRTEGNAVVYRDYDAAKGLELAKKPTESAKHVLFPRSEELFSFAYKRPAFGIPEKGQVLDDTSEVMKLEVSVPADPRPTVIFGMLGCDAGSVTTFDPIYNGNKYKDVYYLKKRDATILIVRACNDVLSTCFCTWVGGDPANTQNGDILATELADGWLLQPLTSRAEKAMGSALLKDADKALEPKAEELHAAARKAIGEVPDLTGVDQKLFDVFANDAFWQAESAPCLACGVCTYLCPTCHCFSITDETAGRSGVRLRSWDTCMASLYTLEASGHNPRMQKAARLKNRVGHKFAYFIRNNDGQISCCGCGRCIRSCPSSVDIRQIVKDALAYTEKAKEKANG</sequence>
<dbReference type="AlphaFoldDB" id="A0A212IUX6"/>
<dbReference type="GO" id="GO:0046872">
    <property type="term" value="F:metal ion binding"/>
    <property type="evidence" value="ECO:0007669"/>
    <property type="project" value="UniProtKB-KW"/>
</dbReference>
<evidence type="ECO:0000256" key="1">
    <source>
        <dbReference type="ARBA" id="ARBA00022723"/>
    </source>
</evidence>
<evidence type="ECO:0000313" key="5">
    <source>
        <dbReference type="EMBL" id="SBV90997.1"/>
    </source>
</evidence>
<name>A0A212IUX6_9DELT</name>
<dbReference type="PANTHER" id="PTHR40447:SF1">
    <property type="entry name" value="ANAEROBIC SULFITE REDUCTASE SUBUNIT A"/>
    <property type="match status" value="1"/>
</dbReference>
<proteinExistence type="predicted"/>
<dbReference type="InterPro" id="IPR017896">
    <property type="entry name" value="4Fe4S_Fe-S-bd"/>
</dbReference>
<accession>A0A212IUX6</accession>
<dbReference type="PROSITE" id="PS00198">
    <property type="entry name" value="4FE4S_FER_1"/>
    <property type="match status" value="2"/>
</dbReference>
<dbReference type="GO" id="GO:0051536">
    <property type="term" value="F:iron-sulfur cluster binding"/>
    <property type="evidence" value="ECO:0007669"/>
    <property type="project" value="UniProtKB-KW"/>
</dbReference>
<organism evidence="5">
    <name type="scientific">uncultured delta proteobacterium</name>
    <dbReference type="NCBI Taxonomy" id="34034"/>
    <lineage>
        <taxon>Bacteria</taxon>
        <taxon>Deltaproteobacteria</taxon>
        <taxon>environmental samples</taxon>
    </lineage>
</organism>
<keyword evidence="3" id="KW-0411">Iron-sulfur</keyword>
<evidence type="ECO:0000259" key="4">
    <source>
        <dbReference type="PROSITE" id="PS51379"/>
    </source>
</evidence>
<gene>
    <name evidence="5" type="ORF">KL86DPRO_10121</name>
</gene>
<dbReference type="EMBL" id="FLUQ01000001">
    <property type="protein sequence ID" value="SBV90997.1"/>
    <property type="molecule type" value="Genomic_DNA"/>
</dbReference>
<protein>
    <submittedName>
        <fullName evidence="5">Putative Hydrogenase</fullName>
    </submittedName>
</protein>
<feature type="domain" description="4Fe-4S ferredoxin-type" evidence="4">
    <location>
        <begin position="319"/>
        <end position="354"/>
    </location>
</feature>
<dbReference type="PROSITE" id="PS51379">
    <property type="entry name" value="4FE4S_FER_2"/>
    <property type="match status" value="2"/>
</dbReference>
<dbReference type="InterPro" id="IPR017900">
    <property type="entry name" value="4Fe4S_Fe_S_CS"/>
</dbReference>
<keyword evidence="1" id="KW-0479">Metal-binding</keyword>
<dbReference type="PANTHER" id="PTHR40447">
    <property type="entry name" value="ANAEROBIC SULFITE REDUCTASE SUBUNIT A"/>
    <property type="match status" value="1"/>
</dbReference>
<feature type="domain" description="4Fe-4S ferredoxin-type" evidence="4">
    <location>
        <begin position="244"/>
        <end position="274"/>
    </location>
</feature>
<reference evidence="5" key="1">
    <citation type="submission" date="2016-04" db="EMBL/GenBank/DDBJ databases">
        <authorList>
            <person name="Evans L.H."/>
            <person name="Alamgir A."/>
            <person name="Owens N."/>
            <person name="Weber N.D."/>
            <person name="Virtaneva K."/>
            <person name="Barbian K."/>
            <person name="Babar A."/>
            <person name="Rosenke K."/>
        </authorList>
    </citation>
    <scope>NUCLEOTIDE SEQUENCE</scope>
    <source>
        <strain evidence="5">86</strain>
    </source>
</reference>
<evidence type="ECO:0000256" key="3">
    <source>
        <dbReference type="ARBA" id="ARBA00023014"/>
    </source>
</evidence>
<evidence type="ECO:0000256" key="2">
    <source>
        <dbReference type="ARBA" id="ARBA00023004"/>
    </source>
</evidence>
<dbReference type="SUPFAM" id="SSF46548">
    <property type="entry name" value="alpha-helical ferredoxin"/>
    <property type="match status" value="1"/>
</dbReference>
<keyword evidence="2" id="KW-0408">Iron</keyword>
<dbReference type="Pfam" id="PF17179">
    <property type="entry name" value="Fer4_22"/>
    <property type="match status" value="1"/>
</dbReference>